<reference evidence="2" key="1">
    <citation type="submission" date="2019-12" db="EMBL/GenBank/DDBJ databases">
        <title>Genome sequencing and annotation of Brassica cretica.</title>
        <authorList>
            <person name="Studholme D.J."/>
            <person name="Sarris P.F."/>
        </authorList>
    </citation>
    <scope>NUCLEOTIDE SEQUENCE</scope>
    <source>
        <strain evidence="2">PFS-102/07</strain>
        <tissue evidence="2">Leaf</tissue>
    </source>
</reference>
<feature type="compositionally biased region" description="Basic and acidic residues" evidence="1">
    <location>
        <begin position="602"/>
        <end position="619"/>
    </location>
</feature>
<dbReference type="AlphaFoldDB" id="A0A8S9HZ82"/>
<protein>
    <submittedName>
        <fullName evidence="2">Uncharacterized protein</fullName>
    </submittedName>
</protein>
<evidence type="ECO:0000313" key="2">
    <source>
        <dbReference type="EMBL" id="KAF2562537.1"/>
    </source>
</evidence>
<proteinExistence type="predicted"/>
<organism evidence="2">
    <name type="scientific">Brassica cretica</name>
    <name type="common">Mustard</name>
    <dbReference type="NCBI Taxonomy" id="69181"/>
    <lineage>
        <taxon>Eukaryota</taxon>
        <taxon>Viridiplantae</taxon>
        <taxon>Streptophyta</taxon>
        <taxon>Embryophyta</taxon>
        <taxon>Tracheophyta</taxon>
        <taxon>Spermatophyta</taxon>
        <taxon>Magnoliopsida</taxon>
        <taxon>eudicotyledons</taxon>
        <taxon>Gunneridae</taxon>
        <taxon>Pentapetalae</taxon>
        <taxon>rosids</taxon>
        <taxon>malvids</taxon>
        <taxon>Brassicales</taxon>
        <taxon>Brassicaceae</taxon>
        <taxon>Brassiceae</taxon>
        <taxon>Brassica</taxon>
    </lineage>
</organism>
<accession>A0A8S9HZ82</accession>
<evidence type="ECO:0000256" key="1">
    <source>
        <dbReference type="SAM" id="MobiDB-lite"/>
    </source>
</evidence>
<comment type="caution">
    <text evidence="2">The sequence shown here is derived from an EMBL/GenBank/DDBJ whole genome shotgun (WGS) entry which is preliminary data.</text>
</comment>
<dbReference type="EMBL" id="QGKY02001250">
    <property type="protein sequence ID" value="KAF2562537.1"/>
    <property type="molecule type" value="Genomic_DNA"/>
</dbReference>
<feature type="region of interest" description="Disordered" evidence="1">
    <location>
        <begin position="598"/>
        <end position="635"/>
    </location>
</feature>
<gene>
    <name evidence="2" type="ORF">F2Q70_00017786</name>
</gene>
<sequence length="635" mass="71115">MIFCLLDVHLPRVDCSLGKDTIEQVLRLPLERHQIPFLVSKAALKRCSIWVQEGFRGDVCEESCPSELLLLKTMWRYRLSGVANASAHQPEYEGVPINSSAFGIGRGFFHGHLVASDVRNPRDFPRSTKPSGLEDINSSAEFRVEVSPSSSRQGAPVREILKKERKRLPAFEGNWTEKFAFMHLSGFSSIWRLEDLPRVDYSSGMDTIEQVLKLPLERRQIPFLVSKAALKRCSIWEYKTALEVMSARKAAPKRIAPTEDDDEVQIIRSSKRQAVAAAAPSSSKKKSKVFPSTPVLLASEEDSSMAIQSLQGDLLHVASQLFHLGERMEGAASTKVEMDTLASQLREEKYASLAKDKEIKVLRLKVRNQEKARELAATENVSLRSHLKNRGEELNDLKDAAETFEAEKAMAVNGAKVVARWELMREWLSGQTDSWDPVNTLEQYKTVKITEVELLGLPAPSFEYEPQVPGDEEPGAILPWRGVYSRVNNGSGEKKLFLAPKWLGLRDFAGIDPNGGMWPREHGALVGTWANGHVALGARSSVVGRTHRYAVVSMISRKVICVGIHPLSLGFRMIPSCPSWLSYQRKISIYPKAGEITRPGSRRLEAGTETRGQEPKTWRQEPGTWRQEPGSRKLE</sequence>
<name>A0A8S9HZ82_BRACR</name>